<feature type="region of interest" description="Disordered" evidence="1">
    <location>
        <begin position="296"/>
        <end position="333"/>
    </location>
</feature>
<evidence type="ECO:0000256" key="1">
    <source>
        <dbReference type="SAM" id="MobiDB-lite"/>
    </source>
</evidence>
<reference evidence="2 3" key="1">
    <citation type="submission" date="2022-05" db="EMBL/GenBank/DDBJ databases">
        <title>A multi-omics perspective on studying reproductive biology in Daphnia sinensis.</title>
        <authorList>
            <person name="Jia J."/>
        </authorList>
    </citation>
    <scope>NUCLEOTIDE SEQUENCE [LARGE SCALE GENOMIC DNA]</scope>
    <source>
        <strain evidence="2 3">WSL</strain>
    </source>
</reference>
<organism evidence="2 3">
    <name type="scientific">Daphnia sinensis</name>
    <dbReference type="NCBI Taxonomy" id="1820382"/>
    <lineage>
        <taxon>Eukaryota</taxon>
        <taxon>Metazoa</taxon>
        <taxon>Ecdysozoa</taxon>
        <taxon>Arthropoda</taxon>
        <taxon>Crustacea</taxon>
        <taxon>Branchiopoda</taxon>
        <taxon>Diplostraca</taxon>
        <taxon>Cladocera</taxon>
        <taxon>Anomopoda</taxon>
        <taxon>Daphniidae</taxon>
        <taxon>Daphnia</taxon>
        <taxon>Daphnia similis group</taxon>
    </lineage>
</organism>
<name>A0AAD5PMW7_9CRUS</name>
<dbReference type="PANTHER" id="PTHR22954">
    <property type="entry name" value="RETROVIRAL PROTEASE-RELATED"/>
    <property type="match status" value="1"/>
</dbReference>
<evidence type="ECO:0000313" key="2">
    <source>
        <dbReference type="EMBL" id="KAI9552587.1"/>
    </source>
</evidence>
<dbReference type="Proteomes" id="UP000820818">
    <property type="component" value="Linkage Group LG9"/>
</dbReference>
<protein>
    <submittedName>
        <fullName evidence="2">Uncharacterized protein</fullName>
    </submittedName>
</protein>
<dbReference type="PANTHER" id="PTHR22954:SF3">
    <property type="entry name" value="PROTEIN CBG08539"/>
    <property type="match status" value="1"/>
</dbReference>
<dbReference type="EMBL" id="WJBH02000009">
    <property type="protein sequence ID" value="KAI9552587.1"/>
    <property type="molecule type" value="Genomic_DNA"/>
</dbReference>
<dbReference type="AlphaFoldDB" id="A0AAD5PMW7"/>
<proteinExistence type="predicted"/>
<feature type="compositionally biased region" description="Polar residues" evidence="1">
    <location>
        <begin position="304"/>
        <end position="333"/>
    </location>
</feature>
<evidence type="ECO:0000313" key="3">
    <source>
        <dbReference type="Proteomes" id="UP000820818"/>
    </source>
</evidence>
<comment type="caution">
    <text evidence="2">The sequence shown here is derived from an EMBL/GenBank/DDBJ whole genome shotgun (WGS) entry which is preliminary data.</text>
</comment>
<accession>A0AAD5PMW7</accession>
<gene>
    <name evidence="2" type="ORF">GHT06_020451</name>
</gene>
<sequence length="333" mass="37386">MGTLQATRQEYDTEYDTICQTEEEVSAARVIVAIKQQGWLEENEKQKEAAREKLFLDVLQQQQIQNTAAIQQLMATTPAQAPAQAAQSTRLPQRQIKPFRGDILVWTPFWESFNAAIHSSSLPAIQKFDYLKEYLKEEAYLFVENLELTDANYTIVIDELKKTYGQKDVLIDVHLNRLDTLQPVKDANDVAALKIFYLNVQSHINALETLGVARNTFGGLLVSRLIKLVPHKLHAKWAESSANVSTNIDGVIKFIREQVEAAERLNRLKQEKPKSPTTPPPQRHVVLTPATASQLAAGAKQYPAPNSKQYYQAKTSYPQSQTAENSRGSSGLP</sequence>
<keyword evidence="3" id="KW-1185">Reference proteome</keyword>
<dbReference type="Pfam" id="PF03564">
    <property type="entry name" value="DUF1759"/>
    <property type="match status" value="1"/>
</dbReference>
<dbReference type="InterPro" id="IPR005312">
    <property type="entry name" value="DUF1759"/>
</dbReference>